<evidence type="ECO:0000256" key="4">
    <source>
        <dbReference type="ARBA" id="ARBA00022691"/>
    </source>
</evidence>
<dbReference type="HAMAP" id="MF_01872">
    <property type="entry name" value="tRNA_methyltr_YfiC"/>
    <property type="match status" value="1"/>
</dbReference>
<keyword evidence="2 6" id="KW-0489">Methyltransferase</keyword>
<keyword evidence="4 6" id="KW-0949">S-adenosyl-L-methionine</keyword>
<keyword evidence="9" id="KW-1185">Reference proteome</keyword>
<evidence type="ECO:0000313" key="8">
    <source>
        <dbReference type="EMBL" id="PRD54359.1"/>
    </source>
</evidence>
<organism evidence="8 9">
    <name type="scientific">Sphingobacterium gobiense</name>
    <dbReference type="NCBI Taxonomy" id="1382456"/>
    <lineage>
        <taxon>Bacteria</taxon>
        <taxon>Pseudomonadati</taxon>
        <taxon>Bacteroidota</taxon>
        <taxon>Sphingobacteriia</taxon>
        <taxon>Sphingobacteriales</taxon>
        <taxon>Sphingobacteriaceae</taxon>
        <taxon>Sphingobacterium</taxon>
    </lineage>
</organism>
<evidence type="ECO:0000256" key="2">
    <source>
        <dbReference type="ARBA" id="ARBA00022603"/>
    </source>
</evidence>
<comment type="caution">
    <text evidence="8">The sequence shown here is derived from an EMBL/GenBank/DDBJ whole genome shotgun (WGS) entry which is preliminary data.</text>
</comment>
<dbReference type="PROSITE" id="PS00092">
    <property type="entry name" value="N6_MTASE"/>
    <property type="match status" value="1"/>
</dbReference>
<dbReference type="RefSeq" id="WP_105726578.1">
    <property type="nucleotide sequence ID" value="NZ_PVBS01000002.1"/>
</dbReference>
<dbReference type="GO" id="GO:0032259">
    <property type="term" value="P:methylation"/>
    <property type="evidence" value="ECO:0007669"/>
    <property type="project" value="UniProtKB-KW"/>
</dbReference>
<dbReference type="EC" id="2.1.1.223" evidence="6"/>
<reference evidence="8 9" key="1">
    <citation type="submission" date="2018-02" db="EMBL/GenBank/DDBJ databases">
        <title>The draft genome of Sphingobacterium gobiense H7.</title>
        <authorList>
            <person name="Li L."/>
            <person name="Liu L."/>
            <person name="Zhang X."/>
            <person name="Wang T."/>
            <person name="Liang L."/>
        </authorList>
    </citation>
    <scope>NUCLEOTIDE SEQUENCE [LARGE SCALE GENOMIC DNA]</scope>
    <source>
        <strain evidence="8 9">ACCC 05757</strain>
    </source>
</reference>
<dbReference type="InterPro" id="IPR002052">
    <property type="entry name" value="DNA_methylase_N6_adenine_CS"/>
</dbReference>
<evidence type="ECO:0000256" key="1">
    <source>
        <dbReference type="ARBA" id="ARBA00022490"/>
    </source>
</evidence>
<dbReference type="AlphaFoldDB" id="A0A2S9JMY6"/>
<dbReference type="EMBL" id="PVBS01000002">
    <property type="protein sequence ID" value="PRD54359.1"/>
    <property type="molecule type" value="Genomic_DNA"/>
</dbReference>
<feature type="domain" description="Methyltransferase small" evidence="7">
    <location>
        <begin position="36"/>
        <end position="131"/>
    </location>
</feature>
<name>A0A2S9JMY6_9SPHI</name>
<proteinExistence type="inferred from homology"/>
<evidence type="ECO:0000256" key="5">
    <source>
        <dbReference type="ARBA" id="ARBA00022694"/>
    </source>
</evidence>
<dbReference type="CDD" id="cd02440">
    <property type="entry name" value="AdoMet_MTases"/>
    <property type="match status" value="1"/>
</dbReference>
<dbReference type="InterPro" id="IPR007848">
    <property type="entry name" value="Small_mtfrase_dom"/>
</dbReference>
<dbReference type="GO" id="GO:0008033">
    <property type="term" value="P:tRNA processing"/>
    <property type="evidence" value="ECO:0007669"/>
    <property type="project" value="UniProtKB-UniRule"/>
</dbReference>
<dbReference type="GO" id="GO:0016430">
    <property type="term" value="F:tRNA (adenine-N6)-methyltransferase activity"/>
    <property type="evidence" value="ECO:0007669"/>
    <property type="project" value="UniProtKB-UniRule"/>
</dbReference>
<dbReference type="GO" id="GO:0005737">
    <property type="term" value="C:cytoplasm"/>
    <property type="evidence" value="ECO:0007669"/>
    <property type="project" value="UniProtKB-SubCell"/>
</dbReference>
<comment type="catalytic activity">
    <reaction evidence="6">
        <text>adenosine(37) in tRNA1(Val) + S-adenosyl-L-methionine = N(6)-methyladenosine(37) in tRNA1(Val) + S-adenosyl-L-homocysteine + H(+)</text>
        <dbReference type="Rhea" id="RHEA:43160"/>
        <dbReference type="Rhea" id="RHEA-COMP:10369"/>
        <dbReference type="Rhea" id="RHEA-COMP:10370"/>
        <dbReference type="ChEBI" id="CHEBI:15378"/>
        <dbReference type="ChEBI" id="CHEBI:57856"/>
        <dbReference type="ChEBI" id="CHEBI:59789"/>
        <dbReference type="ChEBI" id="CHEBI:74411"/>
        <dbReference type="ChEBI" id="CHEBI:74449"/>
        <dbReference type="EC" id="2.1.1.223"/>
    </reaction>
</comment>
<accession>A0A2S9JMY6</accession>
<keyword evidence="3 6" id="KW-0808">Transferase</keyword>
<comment type="subcellular location">
    <subcellularLocation>
        <location evidence="6">Cytoplasm</location>
    </subcellularLocation>
</comment>
<dbReference type="GO" id="GO:0003676">
    <property type="term" value="F:nucleic acid binding"/>
    <property type="evidence" value="ECO:0007669"/>
    <property type="project" value="InterPro"/>
</dbReference>
<evidence type="ECO:0000256" key="6">
    <source>
        <dbReference type="HAMAP-Rule" id="MF_01872"/>
    </source>
</evidence>
<dbReference type="SUPFAM" id="SSF53335">
    <property type="entry name" value="S-adenosyl-L-methionine-dependent methyltransferases"/>
    <property type="match status" value="1"/>
</dbReference>
<dbReference type="InterPro" id="IPR022882">
    <property type="entry name" value="tRNA_adenine-N6_MeTrfase"/>
</dbReference>
<dbReference type="OrthoDB" id="5383291at2"/>
<dbReference type="InterPro" id="IPR029063">
    <property type="entry name" value="SAM-dependent_MTases_sf"/>
</dbReference>
<sequence>MRSIFRFKQFEVDQGNCAMKINTDGVLLGGATCFPEAERILDIGTGTGVIALMLAQSHPRAHVDAVEIDENAYQQAKINFQNSDFAKRLQAFPGSFAEMQPQYLYDLIVSNPPFYTNSLHNPDARKRLAKHTDILFFKRLLSFVSYYLTDNGQFRLIIPTVLADEEIAPILSDYQLHVQHEMRISSFSGELPMRKIWGIGKKVVPLEIHDFAIYAEKGTYSAQYSALLKPYFLAF</sequence>
<dbReference type="Pfam" id="PF05175">
    <property type="entry name" value="MTS"/>
    <property type="match status" value="1"/>
</dbReference>
<gene>
    <name evidence="8" type="ORF">C5749_12915</name>
</gene>
<keyword evidence="5 6" id="KW-0819">tRNA processing</keyword>
<dbReference type="PANTHER" id="PTHR47739">
    <property type="entry name" value="TRNA1(VAL) (ADENINE(37)-N6)-METHYLTRANSFERASE"/>
    <property type="match status" value="1"/>
</dbReference>
<dbReference type="Proteomes" id="UP000238642">
    <property type="component" value="Unassembled WGS sequence"/>
</dbReference>
<keyword evidence="1 6" id="KW-0963">Cytoplasm</keyword>
<comment type="similarity">
    <text evidence="6">Belongs to the methyltransferase superfamily. tRNA (adenine-N(6)-)-methyltransferase family.</text>
</comment>
<protein>
    <recommendedName>
        <fullName evidence="6">tRNA1(Val) (adenine(37)-N6)-methyltransferase</fullName>
        <ecNumber evidence="6">2.1.1.223</ecNumber>
    </recommendedName>
    <alternativeName>
        <fullName evidence="6">tRNA m6A37 methyltransferase</fullName>
    </alternativeName>
</protein>
<evidence type="ECO:0000259" key="7">
    <source>
        <dbReference type="Pfam" id="PF05175"/>
    </source>
</evidence>
<dbReference type="Gene3D" id="3.40.50.150">
    <property type="entry name" value="Vaccinia Virus protein VP39"/>
    <property type="match status" value="1"/>
</dbReference>
<evidence type="ECO:0000256" key="3">
    <source>
        <dbReference type="ARBA" id="ARBA00022679"/>
    </source>
</evidence>
<dbReference type="InterPro" id="IPR050210">
    <property type="entry name" value="tRNA_Adenine-N(6)_MTase"/>
</dbReference>
<dbReference type="PANTHER" id="PTHR47739:SF1">
    <property type="entry name" value="TRNA1(VAL) (ADENINE(37)-N6)-METHYLTRANSFERASE"/>
    <property type="match status" value="1"/>
</dbReference>
<evidence type="ECO:0000313" key="9">
    <source>
        <dbReference type="Proteomes" id="UP000238642"/>
    </source>
</evidence>
<comment type="function">
    <text evidence="6">Specifically methylates the adenine in position 37 of tRNA(1)(Val) (anticodon cmo5UAC).</text>
</comment>